<evidence type="ECO:0000313" key="2">
    <source>
        <dbReference type="Proteomes" id="UP000278962"/>
    </source>
</evidence>
<accession>A0A660L1H4</accession>
<dbReference type="AlphaFoldDB" id="A0A660L1H4"/>
<comment type="caution">
    <text evidence="1">The sequence shown here is derived from an EMBL/GenBank/DDBJ whole genome shotgun (WGS) entry which is preliminary data.</text>
</comment>
<dbReference type="RefSeq" id="WP_121256675.1">
    <property type="nucleotide sequence ID" value="NZ_RBIL01000002.1"/>
</dbReference>
<dbReference type="SUPFAM" id="SSF53383">
    <property type="entry name" value="PLP-dependent transferases"/>
    <property type="match status" value="1"/>
</dbReference>
<dbReference type="Proteomes" id="UP000278962">
    <property type="component" value="Unassembled WGS sequence"/>
</dbReference>
<dbReference type="GO" id="GO:0016740">
    <property type="term" value="F:transferase activity"/>
    <property type="evidence" value="ECO:0007669"/>
    <property type="project" value="UniProtKB-KW"/>
</dbReference>
<sequence>MASYSSLGVRRVINACGIYTDLGGSSLSAGVWAAAAEANATWAAMDELLDASGARIAGLVGAPAARVVPGASAGIALAVGACVARGDGARMEALPAVPSDVLVQRAHADAYVYARCAALAGARVRAVDDVVAALETGPAAVLHPAHLDDVGEPLPVVAAAAHALGVPVIVDAAFQCFPVSAFGRWSAGGDLAVFSAKYFGGPNAGGFVAGSEARVRDVAALDFVGYESGPWRTFGRAFKLDRAGVVSVVAALEEWLACDHAARLAGYEALAARLRDRVGGELCRFTLDERVLAEGPFNAVRLSGLANVADELAAGDPSVRGVVDGDALVLNVEALSSLDVDELAAILSARCPN</sequence>
<dbReference type="EMBL" id="RBIL01000002">
    <property type="protein sequence ID" value="RKQ87797.1"/>
    <property type="molecule type" value="Genomic_DNA"/>
</dbReference>
<gene>
    <name evidence="1" type="ORF">C8N24_5826</name>
</gene>
<name>A0A660L1H4_9ACTN</name>
<organism evidence="1 2">
    <name type="scientific">Solirubrobacter pauli</name>
    <dbReference type="NCBI Taxonomy" id="166793"/>
    <lineage>
        <taxon>Bacteria</taxon>
        <taxon>Bacillati</taxon>
        <taxon>Actinomycetota</taxon>
        <taxon>Thermoleophilia</taxon>
        <taxon>Solirubrobacterales</taxon>
        <taxon>Solirubrobacteraceae</taxon>
        <taxon>Solirubrobacter</taxon>
    </lineage>
</organism>
<dbReference type="Gene3D" id="3.40.640.10">
    <property type="entry name" value="Type I PLP-dependent aspartate aminotransferase-like (Major domain)"/>
    <property type="match status" value="1"/>
</dbReference>
<dbReference type="InterPro" id="IPR015424">
    <property type="entry name" value="PyrdxlP-dep_Trfase"/>
</dbReference>
<evidence type="ECO:0000313" key="1">
    <source>
        <dbReference type="EMBL" id="RKQ87797.1"/>
    </source>
</evidence>
<reference evidence="1 2" key="1">
    <citation type="submission" date="2018-10" db="EMBL/GenBank/DDBJ databases">
        <title>Genomic Encyclopedia of Archaeal and Bacterial Type Strains, Phase II (KMG-II): from individual species to whole genera.</title>
        <authorList>
            <person name="Goeker M."/>
        </authorList>
    </citation>
    <scope>NUCLEOTIDE SEQUENCE [LARGE SCALE GENOMIC DNA]</scope>
    <source>
        <strain evidence="1 2">DSM 14954</strain>
    </source>
</reference>
<keyword evidence="2" id="KW-1185">Reference proteome</keyword>
<keyword evidence="1" id="KW-0808">Transferase</keyword>
<protein>
    <submittedName>
        <fullName evidence="1">L-seryl-tRNA(Ser) seleniumtransferase</fullName>
    </submittedName>
</protein>
<dbReference type="InterPro" id="IPR015421">
    <property type="entry name" value="PyrdxlP-dep_Trfase_major"/>
</dbReference>
<dbReference type="OrthoDB" id="9787096at2"/>
<proteinExistence type="predicted"/>